<protein>
    <submittedName>
        <fullName evidence="2">Candidate secreted effector</fullName>
    </submittedName>
</protein>
<reference evidence="2" key="1">
    <citation type="submission" date="2022-11" db="UniProtKB">
        <authorList>
            <consortium name="WormBaseParasite"/>
        </authorList>
    </citation>
    <scope>IDENTIFICATION</scope>
</reference>
<evidence type="ECO:0000313" key="1">
    <source>
        <dbReference type="Proteomes" id="UP000887563"/>
    </source>
</evidence>
<keyword evidence="1" id="KW-1185">Reference proteome</keyword>
<dbReference type="AlphaFoldDB" id="A0A914NK94"/>
<dbReference type="Proteomes" id="UP000887563">
    <property type="component" value="Unplaced"/>
</dbReference>
<evidence type="ECO:0000313" key="2">
    <source>
        <dbReference type="WBParaSite" id="Minc3s05441g38250"/>
    </source>
</evidence>
<sequence length="61" mass="6646">MFNIFIRLLPRHSSTGLNYNVVSNAQLLSPEATTATNDSRGTCERHAGIASTIRQTDGQGR</sequence>
<accession>A0A914NK94</accession>
<dbReference type="WBParaSite" id="Minc3s05441g38250">
    <property type="protein sequence ID" value="Minc3s05441g38250"/>
    <property type="gene ID" value="Minc3s05441g38250"/>
</dbReference>
<proteinExistence type="predicted"/>
<name>A0A914NK94_MELIC</name>
<organism evidence="1 2">
    <name type="scientific">Meloidogyne incognita</name>
    <name type="common">Southern root-knot nematode worm</name>
    <name type="synonym">Oxyuris incognita</name>
    <dbReference type="NCBI Taxonomy" id="6306"/>
    <lineage>
        <taxon>Eukaryota</taxon>
        <taxon>Metazoa</taxon>
        <taxon>Ecdysozoa</taxon>
        <taxon>Nematoda</taxon>
        <taxon>Chromadorea</taxon>
        <taxon>Rhabditida</taxon>
        <taxon>Tylenchina</taxon>
        <taxon>Tylenchomorpha</taxon>
        <taxon>Tylenchoidea</taxon>
        <taxon>Meloidogynidae</taxon>
        <taxon>Meloidogyninae</taxon>
        <taxon>Meloidogyne</taxon>
        <taxon>Meloidogyne incognita group</taxon>
    </lineage>
</organism>